<accession>A0A934T041</accession>
<dbReference type="Proteomes" id="UP000622890">
    <property type="component" value="Unassembled WGS sequence"/>
</dbReference>
<reference evidence="1" key="1">
    <citation type="submission" date="2021-01" db="EMBL/GenBank/DDBJ databases">
        <title>Genome sequence of strain Noviherbaspirillum sp. DKR-6.</title>
        <authorList>
            <person name="Chaudhary D.K."/>
        </authorList>
    </citation>
    <scope>NUCLEOTIDE SEQUENCE</scope>
    <source>
        <strain evidence="1">DKR-6</strain>
    </source>
</reference>
<evidence type="ECO:0000313" key="1">
    <source>
        <dbReference type="EMBL" id="MBK4734918.1"/>
    </source>
</evidence>
<keyword evidence="2" id="KW-1185">Reference proteome</keyword>
<dbReference type="AlphaFoldDB" id="A0A934T041"/>
<sequence>MKLGITQLAQLTVQALDHRAKTLCGKVLDQHNDAARGETLYQQVHAEAEKSHAALRLLLREVIDAADHAARRGDRAAVSRENDEKAHAIRQAQAAIDRVVSKYQPQRIAA</sequence>
<proteinExistence type="predicted"/>
<protein>
    <submittedName>
        <fullName evidence="1">Uncharacterized protein</fullName>
    </submittedName>
</protein>
<gene>
    <name evidence="1" type="ORF">JJB74_09900</name>
</gene>
<name>A0A934T041_9BURK</name>
<evidence type="ECO:0000313" key="2">
    <source>
        <dbReference type="Proteomes" id="UP000622890"/>
    </source>
</evidence>
<organism evidence="1 2">
    <name type="scientific">Noviherbaspirillum pedocola</name>
    <dbReference type="NCBI Taxonomy" id="2801341"/>
    <lineage>
        <taxon>Bacteria</taxon>
        <taxon>Pseudomonadati</taxon>
        <taxon>Pseudomonadota</taxon>
        <taxon>Betaproteobacteria</taxon>
        <taxon>Burkholderiales</taxon>
        <taxon>Oxalobacteraceae</taxon>
        <taxon>Noviherbaspirillum</taxon>
    </lineage>
</organism>
<dbReference type="EMBL" id="JAEPBG010000003">
    <property type="protein sequence ID" value="MBK4734918.1"/>
    <property type="molecule type" value="Genomic_DNA"/>
</dbReference>
<comment type="caution">
    <text evidence="1">The sequence shown here is derived from an EMBL/GenBank/DDBJ whole genome shotgun (WGS) entry which is preliminary data.</text>
</comment>
<dbReference type="RefSeq" id="WP_200591687.1">
    <property type="nucleotide sequence ID" value="NZ_JAEPBG010000003.1"/>
</dbReference>